<dbReference type="Proteomes" id="UP001239462">
    <property type="component" value="Unassembled WGS sequence"/>
</dbReference>
<dbReference type="InterPro" id="IPR001279">
    <property type="entry name" value="Metallo-B-lactamas"/>
</dbReference>
<name>A0ABT7PH56_9BACT</name>
<evidence type="ECO:0000313" key="8">
    <source>
        <dbReference type="Proteomes" id="UP001239462"/>
    </source>
</evidence>
<dbReference type="SMART" id="SM00849">
    <property type="entry name" value="Lactamase_B"/>
    <property type="match status" value="1"/>
</dbReference>
<evidence type="ECO:0000256" key="5">
    <source>
        <dbReference type="ARBA" id="ARBA00022833"/>
    </source>
</evidence>
<comment type="cofactor">
    <cofactor evidence="1">
        <name>Zn(2+)</name>
        <dbReference type="ChEBI" id="CHEBI:29105"/>
    </cofactor>
</comment>
<dbReference type="Gene3D" id="3.60.15.10">
    <property type="entry name" value="Ribonuclease Z/Hydroxyacylglutathione hydrolase-like"/>
    <property type="match status" value="1"/>
</dbReference>
<dbReference type="InterPro" id="IPR051013">
    <property type="entry name" value="MBL_superfamily_lactonases"/>
</dbReference>
<keyword evidence="3" id="KW-0479">Metal-binding</keyword>
<comment type="caution">
    <text evidence="7">The sequence shown here is derived from an EMBL/GenBank/DDBJ whole genome shotgun (WGS) entry which is preliminary data.</text>
</comment>
<dbReference type="EMBL" id="JASZZN010000005">
    <property type="protein sequence ID" value="MDM4015619.1"/>
    <property type="molecule type" value="Genomic_DNA"/>
</dbReference>
<sequence length="272" mass="31312">MKLQNLRFHNGGYCIQNLYFSGVTSFRYRRFYAVFLQFDHPVHGACLIDTGYGPAIREATRRWPFRVMRWLTPIPRNQGFFRPDYPADLGIDAEQPFTIFLSHFHSDHIGATHLFPNSTFVYRDASLTQLRSMSSTQQLHQATVISLLPDDFEQRGRTIDESSFTNNHSLCEEFPSFDYWGDGSLIMIDLPGHAIGHTGYLLSTDRGTLLYAVDAFWDRSVFEADRQLPWLSKRILHDAAENQVTLERLRTLVARTGVEPLACHCPQTQSYV</sequence>
<comment type="similarity">
    <text evidence="2">Belongs to the metallo-beta-lactamase superfamily.</text>
</comment>
<accession>A0ABT7PH56</accession>
<evidence type="ECO:0000256" key="2">
    <source>
        <dbReference type="ARBA" id="ARBA00007749"/>
    </source>
</evidence>
<keyword evidence="4" id="KW-0378">Hydrolase</keyword>
<dbReference type="PANTHER" id="PTHR42978">
    <property type="entry name" value="QUORUM-QUENCHING LACTONASE YTNP-RELATED-RELATED"/>
    <property type="match status" value="1"/>
</dbReference>
<dbReference type="Pfam" id="PF00753">
    <property type="entry name" value="Lactamase_B"/>
    <property type="match status" value="1"/>
</dbReference>
<dbReference type="PANTHER" id="PTHR42978:SF2">
    <property type="entry name" value="102 KBASES UNSTABLE REGION: FROM 1 TO 119443"/>
    <property type="match status" value="1"/>
</dbReference>
<evidence type="ECO:0000313" key="7">
    <source>
        <dbReference type="EMBL" id="MDM4015619.1"/>
    </source>
</evidence>
<evidence type="ECO:0000256" key="4">
    <source>
        <dbReference type="ARBA" id="ARBA00022801"/>
    </source>
</evidence>
<proteinExistence type="inferred from homology"/>
<evidence type="ECO:0000256" key="3">
    <source>
        <dbReference type="ARBA" id="ARBA00022723"/>
    </source>
</evidence>
<organism evidence="7 8">
    <name type="scientific">Roseiconus lacunae</name>
    <dbReference type="NCBI Taxonomy" id="2605694"/>
    <lineage>
        <taxon>Bacteria</taxon>
        <taxon>Pseudomonadati</taxon>
        <taxon>Planctomycetota</taxon>
        <taxon>Planctomycetia</taxon>
        <taxon>Pirellulales</taxon>
        <taxon>Pirellulaceae</taxon>
        <taxon>Roseiconus</taxon>
    </lineage>
</organism>
<protein>
    <submittedName>
        <fullName evidence="7">MBL fold metallo-hydrolase</fullName>
    </submittedName>
</protein>
<keyword evidence="5" id="KW-0862">Zinc</keyword>
<feature type="domain" description="Metallo-beta-lactamase" evidence="6">
    <location>
        <begin position="31"/>
        <end position="264"/>
    </location>
</feature>
<dbReference type="InterPro" id="IPR036866">
    <property type="entry name" value="RibonucZ/Hydroxyglut_hydro"/>
</dbReference>
<gene>
    <name evidence="7" type="ORF">QTN89_09280</name>
</gene>
<dbReference type="SUPFAM" id="SSF56281">
    <property type="entry name" value="Metallo-hydrolase/oxidoreductase"/>
    <property type="match status" value="1"/>
</dbReference>
<dbReference type="RefSeq" id="WP_289163116.1">
    <property type="nucleotide sequence ID" value="NZ_JASZZN010000005.1"/>
</dbReference>
<evidence type="ECO:0000259" key="6">
    <source>
        <dbReference type="SMART" id="SM00849"/>
    </source>
</evidence>
<keyword evidence="8" id="KW-1185">Reference proteome</keyword>
<evidence type="ECO:0000256" key="1">
    <source>
        <dbReference type="ARBA" id="ARBA00001947"/>
    </source>
</evidence>
<reference evidence="7 8" key="1">
    <citation type="submission" date="2023-06" db="EMBL/GenBank/DDBJ databases">
        <title>Roseiconus lacunae JC819 isolated from Gulf of Mannar region, Tamil Nadu.</title>
        <authorList>
            <person name="Pk S."/>
            <person name="Ch S."/>
            <person name="Ch V.R."/>
        </authorList>
    </citation>
    <scope>NUCLEOTIDE SEQUENCE [LARGE SCALE GENOMIC DNA]</scope>
    <source>
        <strain evidence="7 8">JC819</strain>
    </source>
</reference>